<dbReference type="SUPFAM" id="SSF55729">
    <property type="entry name" value="Acyl-CoA N-acyltransferases (Nat)"/>
    <property type="match status" value="1"/>
</dbReference>
<keyword evidence="2 4" id="KW-0012">Acyltransferase</keyword>
<protein>
    <submittedName>
        <fullName evidence="4">Mycothiol acetyltransferase</fullName>
        <ecNumber evidence="4">2.3.1.189</ecNumber>
    </submittedName>
</protein>
<evidence type="ECO:0000313" key="4">
    <source>
        <dbReference type="EMBL" id="QKS24428.1"/>
    </source>
</evidence>
<dbReference type="InterPro" id="IPR000182">
    <property type="entry name" value="GNAT_dom"/>
</dbReference>
<evidence type="ECO:0000256" key="2">
    <source>
        <dbReference type="ARBA" id="ARBA00023315"/>
    </source>
</evidence>
<dbReference type="Gene3D" id="3.40.630.30">
    <property type="match status" value="1"/>
</dbReference>
<dbReference type="EC" id="2.3.1.189" evidence="4"/>
<dbReference type="EMBL" id="CP054580">
    <property type="protein sequence ID" value="QKS24428.1"/>
    <property type="molecule type" value="Genomic_DNA"/>
</dbReference>
<reference evidence="4 5" key="1">
    <citation type="submission" date="2019-12" db="EMBL/GenBank/DDBJ databases">
        <title>Genome sequencing and assembly of endphytes of Porphyra tenera.</title>
        <authorList>
            <person name="Park J.M."/>
            <person name="Shin R."/>
            <person name="Jo S.H."/>
        </authorList>
    </citation>
    <scope>NUCLEOTIDE SEQUENCE [LARGE SCALE GENOMIC DNA]</scope>
    <source>
        <strain evidence="4 5">GPM3</strain>
    </source>
</reference>
<dbReference type="CDD" id="cd04301">
    <property type="entry name" value="NAT_SF"/>
    <property type="match status" value="1"/>
</dbReference>
<dbReference type="PROSITE" id="PS51186">
    <property type="entry name" value="GNAT"/>
    <property type="match status" value="1"/>
</dbReference>
<dbReference type="Proteomes" id="UP000509761">
    <property type="component" value="Chromosome"/>
</dbReference>
<keyword evidence="1 4" id="KW-0808">Transferase</keyword>
<dbReference type="AlphaFoldDB" id="A0AAP9NM79"/>
<sequence>MIRVFEDQDFEAIEEIYTLAKLDEFRFERGPFELIPLRQDEERLRGLMESVIFVYADKGIRGYGAVYENEIRTLLVHPLFRRQGVGNQLFGHMIAWIGRPVTLCVARSNVAAKALYQQYGFKVTEEFEACYNGKPVLANKMEQSSTIFGKSSADTAFSRSRTR</sequence>
<dbReference type="PANTHER" id="PTHR43420">
    <property type="entry name" value="ACETYLTRANSFERASE"/>
    <property type="match status" value="1"/>
</dbReference>
<proteinExistence type="predicted"/>
<evidence type="ECO:0000313" key="5">
    <source>
        <dbReference type="Proteomes" id="UP000509761"/>
    </source>
</evidence>
<gene>
    <name evidence="4" type="ORF">FX987_02205</name>
</gene>
<dbReference type="InterPro" id="IPR016181">
    <property type="entry name" value="Acyl_CoA_acyltransferase"/>
</dbReference>
<organism evidence="4 5">
    <name type="scientific">Vreelandella titanicae</name>
    <dbReference type="NCBI Taxonomy" id="664683"/>
    <lineage>
        <taxon>Bacteria</taxon>
        <taxon>Pseudomonadati</taxon>
        <taxon>Pseudomonadota</taxon>
        <taxon>Gammaproteobacteria</taxon>
        <taxon>Oceanospirillales</taxon>
        <taxon>Halomonadaceae</taxon>
        <taxon>Vreelandella</taxon>
    </lineage>
</organism>
<keyword evidence="5" id="KW-1185">Reference proteome</keyword>
<dbReference type="InterPro" id="IPR050680">
    <property type="entry name" value="YpeA/RimI_acetyltransf"/>
</dbReference>
<dbReference type="GO" id="GO:0035447">
    <property type="term" value="F:mycothiol synthase activity"/>
    <property type="evidence" value="ECO:0007669"/>
    <property type="project" value="UniProtKB-EC"/>
</dbReference>
<evidence type="ECO:0000259" key="3">
    <source>
        <dbReference type="PROSITE" id="PS51186"/>
    </source>
</evidence>
<name>A0AAP9NM79_9GAMM</name>
<accession>A0AAP9NM79</accession>
<dbReference type="Pfam" id="PF13508">
    <property type="entry name" value="Acetyltransf_7"/>
    <property type="match status" value="1"/>
</dbReference>
<feature type="domain" description="N-acetyltransferase" evidence="3">
    <location>
        <begin position="1"/>
        <end position="142"/>
    </location>
</feature>
<dbReference type="RefSeq" id="WP_022522633.1">
    <property type="nucleotide sequence ID" value="NZ_CBDIPO010000001.1"/>
</dbReference>
<evidence type="ECO:0000256" key="1">
    <source>
        <dbReference type="ARBA" id="ARBA00022679"/>
    </source>
</evidence>